<gene>
    <name evidence="1" type="ORF">HPB50_002178</name>
</gene>
<comment type="caution">
    <text evidence="1">The sequence shown here is derived from an EMBL/GenBank/DDBJ whole genome shotgun (WGS) entry which is preliminary data.</text>
</comment>
<evidence type="ECO:0000313" key="2">
    <source>
        <dbReference type="Proteomes" id="UP000821845"/>
    </source>
</evidence>
<evidence type="ECO:0000313" key="1">
    <source>
        <dbReference type="EMBL" id="KAH6921539.1"/>
    </source>
</evidence>
<name>A0ACB7RIF7_HYAAI</name>
<protein>
    <submittedName>
        <fullName evidence="1">Uncharacterized protein</fullName>
    </submittedName>
</protein>
<dbReference type="Proteomes" id="UP000821845">
    <property type="component" value="Chromosome 9"/>
</dbReference>
<accession>A0ACB7RIF7</accession>
<sequence>MDAFRPALIAAQLLKCSTLVIAVLFGGIQTIPNNYPKLPSCPYWTLLDVVHMVLLALIVWRRWCRCLPPSGFVAALLGLISSACVLEVFEKYTAVLEGKATNMSTETRRRYPAGSITTLLSVDCWLSSCCSLGMPLPLSGALFLPFIFWMLGVRAGVKPALCCAAWTVLVLFLPFLSSILQKRFWVNVLRAREERLKSLTDLLSTIRIVKMYAWEDALQKNVLRSRNVELKWLFRVNMLDALLDCVYSSTSSVLMIILFSTLHVLEPAVVLTPSLTFSCVSLLYMTDLSMNSGSQALRAFSQARLSLKRIAAFCTAEEFDERKSDVENYSSTRKGTVVLQKCSFSWVKPKQGCSLVQLMDVDLSVEPGALIGVVGFVGSGKSSLLAAILGDMHRTKGDITCAGHIAYAPQLPVLHNMTIRDNILYGKPMDQAFYENVIQGCQLMDDLNKLHSGDMTEAGEKGTNLSGGQKQRVSIARAVYSRSDVYLLDDPLNSLDPVVASRLFREVISNDGLLRNKAR</sequence>
<proteinExistence type="predicted"/>
<reference evidence="1" key="1">
    <citation type="submission" date="2020-05" db="EMBL/GenBank/DDBJ databases">
        <title>Large-scale comparative analyses of tick genomes elucidate their genetic diversity and vector capacities.</title>
        <authorList>
            <person name="Jia N."/>
            <person name="Wang J."/>
            <person name="Shi W."/>
            <person name="Du L."/>
            <person name="Sun Y."/>
            <person name="Zhan W."/>
            <person name="Jiang J."/>
            <person name="Wang Q."/>
            <person name="Zhang B."/>
            <person name="Ji P."/>
            <person name="Sakyi L.B."/>
            <person name="Cui X."/>
            <person name="Yuan T."/>
            <person name="Jiang B."/>
            <person name="Yang W."/>
            <person name="Lam T.T.-Y."/>
            <person name="Chang Q."/>
            <person name="Ding S."/>
            <person name="Wang X."/>
            <person name="Zhu J."/>
            <person name="Ruan X."/>
            <person name="Zhao L."/>
            <person name="Wei J."/>
            <person name="Que T."/>
            <person name="Du C."/>
            <person name="Cheng J."/>
            <person name="Dai P."/>
            <person name="Han X."/>
            <person name="Huang E."/>
            <person name="Gao Y."/>
            <person name="Liu J."/>
            <person name="Shao H."/>
            <person name="Ye R."/>
            <person name="Li L."/>
            <person name="Wei W."/>
            <person name="Wang X."/>
            <person name="Wang C."/>
            <person name="Yang T."/>
            <person name="Huo Q."/>
            <person name="Li W."/>
            <person name="Guo W."/>
            <person name="Chen H."/>
            <person name="Zhou L."/>
            <person name="Ni X."/>
            <person name="Tian J."/>
            <person name="Zhou Y."/>
            <person name="Sheng Y."/>
            <person name="Liu T."/>
            <person name="Pan Y."/>
            <person name="Xia L."/>
            <person name="Li J."/>
            <person name="Zhao F."/>
            <person name="Cao W."/>
        </authorList>
    </citation>
    <scope>NUCLEOTIDE SEQUENCE</scope>
    <source>
        <strain evidence="1">Hyas-2018</strain>
    </source>
</reference>
<keyword evidence="2" id="KW-1185">Reference proteome</keyword>
<dbReference type="EMBL" id="CM023489">
    <property type="protein sequence ID" value="KAH6921539.1"/>
    <property type="molecule type" value="Genomic_DNA"/>
</dbReference>
<organism evidence="1 2">
    <name type="scientific">Hyalomma asiaticum</name>
    <name type="common">Tick</name>
    <dbReference type="NCBI Taxonomy" id="266040"/>
    <lineage>
        <taxon>Eukaryota</taxon>
        <taxon>Metazoa</taxon>
        <taxon>Ecdysozoa</taxon>
        <taxon>Arthropoda</taxon>
        <taxon>Chelicerata</taxon>
        <taxon>Arachnida</taxon>
        <taxon>Acari</taxon>
        <taxon>Parasitiformes</taxon>
        <taxon>Ixodida</taxon>
        <taxon>Ixodoidea</taxon>
        <taxon>Ixodidae</taxon>
        <taxon>Hyalomminae</taxon>
        <taxon>Hyalomma</taxon>
    </lineage>
</organism>